<reference evidence="2 3" key="1">
    <citation type="submission" date="2018-06" db="EMBL/GenBank/DDBJ databases">
        <title>Streptacidiphilus pinicola sp. nov., isolated from pine grove soil.</title>
        <authorList>
            <person name="Roh S.G."/>
            <person name="Park S."/>
            <person name="Kim M.-K."/>
            <person name="Yun B.-R."/>
            <person name="Park J."/>
            <person name="Kim M.J."/>
            <person name="Kim Y.S."/>
            <person name="Kim S.B."/>
        </authorList>
    </citation>
    <scope>NUCLEOTIDE SEQUENCE [LARGE SCALE GENOMIC DNA]</scope>
    <source>
        <strain evidence="2 3">MMS16-CNU450</strain>
    </source>
</reference>
<feature type="compositionally biased region" description="Basic residues" evidence="1">
    <location>
        <begin position="46"/>
        <end position="60"/>
    </location>
</feature>
<evidence type="ECO:0000313" key="2">
    <source>
        <dbReference type="EMBL" id="RAG85311.1"/>
    </source>
</evidence>
<dbReference type="AlphaFoldDB" id="A0A2X0IQ46"/>
<accession>A0A2X0IQ46</accession>
<dbReference type="OrthoDB" id="4319322at2"/>
<dbReference type="Pfam" id="PF13822">
    <property type="entry name" value="ACC_epsilon"/>
    <property type="match status" value="1"/>
</dbReference>
<evidence type="ECO:0000256" key="1">
    <source>
        <dbReference type="SAM" id="MobiDB-lite"/>
    </source>
</evidence>
<proteinExistence type="predicted"/>
<sequence>MSAPGTAALTVLRGNPTPEELASLLVVFAALRGGAPDPAGQALGGARRRWGRPAGWKHTHTAAEADPAIWQRNPAPTHERTGR</sequence>
<evidence type="ECO:0000313" key="3">
    <source>
        <dbReference type="Proteomes" id="UP000248889"/>
    </source>
</evidence>
<dbReference type="RefSeq" id="WP_111500972.1">
    <property type="nucleotide sequence ID" value="NZ_QKYN01000043.1"/>
</dbReference>
<gene>
    <name evidence="2" type="ORF">DN069_12270</name>
</gene>
<dbReference type="GO" id="GO:0003989">
    <property type="term" value="F:acetyl-CoA carboxylase activity"/>
    <property type="evidence" value="ECO:0007669"/>
    <property type="project" value="InterPro"/>
</dbReference>
<comment type="caution">
    <text evidence="2">The sequence shown here is derived from an EMBL/GenBank/DDBJ whole genome shotgun (WGS) entry which is preliminary data.</text>
</comment>
<dbReference type="Proteomes" id="UP000248889">
    <property type="component" value="Unassembled WGS sequence"/>
</dbReference>
<organism evidence="2 3">
    <name type="scientific">Streptacidiphilus pinicola</name>
    <dbReference type="NCBI Taxonomy" id="2219663"/>
    <lineage>
        <taxon>Bacteria</taxon>
        <taxon>Bacillati</taxon>
        <taxon>Actinomycetota</taxon>
        <taxon>Actinomycetes</taxon>
        <taxon>Kitasatosporales</taxon>
        <taxon>Streptomycetaceae</taxon>
        <taxon>Streptacidiphilus</taxon>
    </lineage>
</organism>
<dbReference type="EMBL" id="QKYN01000043">
    <property type="protein sequence ID" value="RAG85311.1"/>
    <property type="molecule type" value="Genomic_DNA"/>
</dbReference>
<feature type="region of interest" description="Disordered" evidence="1">
    <location>
        <begin position="37"/>
        <end position="83"/>
    </location>
</feature>
<protein>
    <submittedName>
        <fullName evidence="2">Acyl-CoA carboxylase subunit epsilon</fullName>
    </submittedName>
</protein>
<name>A0A2X0IQ46_9ACTN</name>
<dbReference type="InterPro" id="IPR032716">
    <property type="entry name" value="ACC_epsilon"/>
</dbReference>
<keyword evidence="3" id="KW-1185">Reference proteome</keyword>
<dbReference type="GO" id="GO:0004658">
    <property type="term" value="F:propionyl-CoA carboxylase activity"/>
    <property type="evidence" value="ECO:0007669"/>
    <property type="project" value="InterPro"/>
</dbReference>